<evidence type="ECO:0000313" key="1">
    <source>
        <dbReference type="EMBL" id="NMF93601.1"/>
    </source>
</evidence>
<dbReference type="GO" id="GO:0016787">
    <property type="term" value="F:hydrolase activity"/>
    <property type="evidence" value="ECO:0007669"/>
    <property type="project" value="UniProtKB-KW"/>
</dbReference>
<accession>A0ABX1N2V4</accession>
<dbReference type="PANTHER" id="PTHR37946:SF1">
    <property type="entry name" value="SLL1969 PROTEIN"/>
    <property type="match status" value="1"/>
</dbReference>
<proteinExistence type="predicted"/>
<protein>
    <submittedName>
        <fullName evidence="1">Alpha/beta hydrolase</fullName>
    </submittedName>
</protein>
<dbReference type="Proteomes" id="UP000601990">
    <property type="component" value="Unassembled WGS sequence"/>
</dbReference>
<dbReference type="Gene3D" id="3.40.50.1820">
    <property type="entry name" value="alpha/beta hydrolase"/>
    <property type="match status" value="1"/>
</dbReference>
<dbReference type="InterPro" id="IPR029058">
    <property type="entry name" value="AB_hydrolase_fold"/>
</dbReference>
<keyword evidence="1" id="KW-0378">Hydrolase</keyword>
<dbReference type="EMBL" id="WTVH01000016">
    <property type="protein sequence ID" value="NMF93601.1"/>
    <property type="molecule type" value="Genomic_DNA"/>
</dbReference>
<reference evidence="1" key="1">
    <citation type="submission" date="2019-12" db="EMBL/GenBank/DDBJ databases">
        <title>Comparative genomics gives insights into the taxonomy of the Azoarcus-Aromatoleum group and reveals separate origins of nif in the plant-associated Azoarcus and non-plant-associated Aromatoleum sub-groups.</title>
        <authorList>
            <person name="Lafos M."/>
            <person name="Maluk M."/>
            <person name="Batista M."/>
            <person name="Junghare M."/>
            <person name="Carmona M."/>
            <person name="Faoro H."/>
            <person name="Cruz L.M."/>
            <person name="Battistoni F."/>
            <person name="De Souza E."/>
            <person name="Pedrosa F."/>
            <person name="Chen W.-M."/>
            <person name="Poole P.S."/>
            <person name="Dixon R.A."/>
            <person name="James E.K."/>
        </authorList>
    </citation>
    <scope>NUCLEOTIDE SEQUENCE</scope>
    <source>
        <strain evidence="1">U120</strain>
    </source>
</reference>
<keyword evidence="2" id="KW-1185">Reference proteome</keyword>
<sequence>MHGIVFHFLRQALMRCGFRVETFSYPSVRRGLAANTDLLAHFVAAREAETVHLVGHSLGGLLILNLLSRPALPHRGRAVLMGTPCRGSHCATMLAGIPGCARIVGHSMQDWRGIPRPLAAGVEIGVIAGDRGVGTGPLLFGLPKPNDGIVAVAETQLAGATDSLTLHVAHSEMLFSKACARQVAAFLATGRFLHEGDERP</sequence>
<organism evidence="1 2">
    <name type="scientific">Aromatoleum buckelii</name>
    <dbReference type="NCBI Taxonomy" id="200254"/>
    <lineage>
        <taxon>Bacteria</taxon>
        <taxon>Pseudomonadati</taxon>
        <taxon>Pseudomonadota</taxon>
        <taxon>Betaproteobacteria</taxon>
        <taxon>Rhodocyclales</taxon>
        <taxon>Rhodocyclaceae</taxon>
        <taxon>Aromatoleum</taxon>
    </lineage>
</organism>
<dbReference type="PANTHER" id="PTHR37946">
    <property type="entry name" value="SLL1969 PROTEIN"/>
    <property type="match status" value="1"/>
</dbReference>
<gene>
    <name evidence="1" type="ORF">GO608_09705</name>
</gene>
<evidence type="ECO:0000313" key="2">
    <source>
        <dbReference type="Proteomes" id="UP000601990"/>
    </source>
</evidence>
<dbReference type="SUPFAM" id="SSF53474">
    <property type="entry name" value="alpha/beta-Hydrolases"/>
    <property type="match status" value="1"/>
</dbReference>
<comment type="caution">
    <text evidence="1">The sequence shown here is derived from an EMBL/GenBank/DDBJ whole genome shotgun (WGS) entry which is preliminary data.</text>
</comment>
<name>A0ABX1N2V4_9RHOO</name>